<evidence type="ECO:0000313" key="2">
    <source>
        <dbReference type="EMBL" id="KAD4888287.1"/>
    </source>
</evidence>
<organism evidence="2 3">
    <name type="scientific">Mikania micrantha</name>
    <name type="common">bitter vine</name>
    <dbReference type="NCBI Taxonomy" id="192012"/>
    <lineage>
        <taxon>Eukaryota</taxon>
        <taxon>Viridiplantae</taxon>
        <taxon>Streptophyta</taxon>
        <taxon>Embryophyta</taxon>
        <taxon>Tracheophyta</taxon>
        <taxon>Spermatophyta</taxon>
        <taxon>Magnoliopsida</taxon>
        <taxon>eudicotyledons</taxon>
        <taxon>Gunneridae</taxon>
        <taxon>Pentapetalae</taxon>
        <taxon>asterids</taxon>
        <taxon>campanulids</taxon>
        <taxon>Asterales</taxon>
        <taxon>Asteraceae</taxon>
        <taxon>Asteroideae</taxon>
        <taxon>Heliantheae alliance</taxon>
        <taxon>Eupatorieae</taxon>
        <taxon>Mikania</taxon>
    </lineage>
</organism>
<keyword evidence="3" id="KW-1185">Reference proteome</keyword>
<dbReference type="EMBL" id="SZYD01000011">
    <property type="protein sequence ID" value="KAD4888287.1"/>
    <property type="molecule type" value="Genomic_DNA"/>
</dbReference>
<accession>A0A5N6NJ84</accession>
<proteinExistence type="predicted"/>
<dbReference type="AlphaFoldDB" id="A0A5N6NJ84"/>
<feature type="region of interest" description="Disordered" evidence="1">
    <location>
        <begin position="56"/>
        <end position="85"/>
    </location>
</feature>
<gene>
    <name evidence="2" type="ORF">E3N88_20360</name>
</gene>
<evidence type="ECO:0000256" key="1">
    <source>
        <dbReference type="SAM" id="MobiDB-lite"/>
    </source>
</evidence>
<name>A0A5N6NJ84_9ASTR</name>
<sequence length="100" mass="11238">MPPLLVAGRYRAARHRSPMGAGLRWALLSAAVRREEKEKKDLKQWELTGVKTTQRYDEGLRAPTDGGSGSAVVSPMSETVERKTVDDKRKWRWGNSILMG</sequence>
<evidence type="ECO:0000313" key="3">
    <source>
        <dbReference type="Proteomes" id="UP000326396"/>
    </source>
</evidence>
<protein>
    <submittedName>
        <fullName evidence="2">Uncharacterized protein</fullName>
    </submittedName>
</protein>
<reference evidence="2 3" key="1">
    <citation type="submission" date="2019-05" db="EMBL/GenBank/DDBJ databases">
        <title>Mikania micrantha, genome provides insights into the molecular mechanism of rapid growth.</title>
        <authorList>
            <person name="Liu B."/>
        </authorList>
    </citation>
    <scope>NUCLEOTIDE SEQUENCE [LARGE SCALE GENOMIC DNA]</scope>
    <source>
        <strain evidence="2">NLD-2019</strain>
        <tissue evidence="2">Leaf</tissue>
    </source>
</reference>
<dbReference type="Proteomes" id="UP000326396">
    <property type="component" value="Linkage Group LG19"/>
</dbReference>
<comment type="caution">
    <text evidence="2">The sequence shown here is derived from an EMBL/GenBank/DDBJ whole genome shotgun (WGS) entry which is preliminary data.</text>
</comment>